<sequence>MTGLFSIVSDEVIDGHRYVHVVPADQAQFAHAIAPLVTAHYFDEADVRERLLRSAQELTLFSGESFEISEQDVQLALTEERDAVIPEPWKGDRKKHLDVQRSEFGEILASEALKQIFGTFIPASRIKHKEIPDQQTRGADVIGLEDIDQPSVSLILGEVKGSQDKKSPPGVVSGMEEKLGELIGNRRALLQELCWLRDHAEEGYAAVCSRLHASFVLKREKFKITLAPLLVRTSDTHHEKDPGTFKSNPQSFGKRIRWVSIVVEGDLFEIAQEVYRIAREGAA</sequence>
<dbReference type="AlphaFoldDB" id="A0A6N9U1W7"/>
<gene>
    <name evidence="2" type="ORF">G3I29_19510</name>
</gene>
<accession>A0A6N9U1W7</accession>
<evidence type="ECO:0000313" key="2">
    <source>
        <dbReference type="EMBL" id="NEA17657.1"/>
    </source>
</evidence>
<dbReference type="Pfam" id="PF08878">
    <property type="entry name" value="HamA"/>
    <property type="match status" value="1"/>
</dbReference>
<dbReference type="RefSeq" id="WP_164346357.1">
    <property type="nucleotide sequence ID" value="NZ_JAAGLQ010000413.1"/>
</dbReference>
<evidence type="ECO:0000259" key="1">
    <source>
        <dbReference type="Pfam" id="PF08878"/>
    </source>
</evidence>
<dbReference type="Proteomes" id="UP000471293">
    <property type="component" value="Unassembled WGS sequence"/>
</dbReference>
<protein>
    <submittedName>
        <fullName evidence="2">DUF1837 domain-containing protein</fullName>
    </submittedName>
</protein>
<feature type="domain" description="Anti-bacteriophage protein A/HamA C-terminal" evidence="1">
    <location>
        <begin position="23"/>
        <end position="203"/>
    </location>
</feature>
<name>A0A6N9U1W7_STRHA</name>
<dbReference type="InterPro" id="IPR014976">
    <property type="entry name" value="AbpA_HamA_C"/>
</dbReference>
<evidence type="ECO:0000313" key="3">
    <source>
        <dbReference type="Proteomes" id="UP000471293"/>
    </source>
</evidence>
<reference evidence="2 3" key="1">
    <citation type="submission" date="2020-01" db="EMBL/GenBank/DDBJ databases">
        <title>Insect and environment-associated Actinomycetes.</title>
        <authorList>
            <person name="Currrie C."/>
            <person name="Chevrette M."/>
            <person name="Carlson C."/>
            <person name="Stubbendieck R."/>
            <person name="Wendt-Pienkowski E."/>
        </authorList>
    </citation>
    <scope>NUCLEOTIDE SEQUENCE [LARGE SCALE GENOMIC DNA]</scope>
    <source>
        <strain evidence="2 3">SID11342</strain>
    </source>
</reference>
<dbReference type="EMBL" id="JAAGLQ010000413">
    <property type="protein sequence ID" value="NEA17657.1"/>
    <property type="molecule type" value="Genomic_DNA"/>
</dbReference>
<proteinExistence type="predicted"/>
<comment type="caution">
    <text evidence="2">The sequence shown here is derived from an EMBL/GenBank/DDBJ whole genome shotgun (WGS) entry which is preliminary data.</text>
</comment>
<organism evidence="2 3">
    <name type="scientific">Streptomyces halstedii</name>
    <dbReference type="NCBI Taxonomy" id="1944"/>
    <lineage>
        <taxon>Bacteria</taxon>
        <taxon>Bacillati</taxon>
        <taxon>Actinomycetota</taxon>
        <taxon>Actinomycetes</taxon>
        <taxon>Kitasatosporales</taxon>
        <taxon>Streptomycetaceae</taxon>
        <taxon>Streptomyces</taxon>
    </lineage>
</organism>